<feature type="signal peptide" evidence="1">
    <location>
        <begin position="1"/>
        <end position="20"/>
    </location>
</feature>
<dbReference type="RefSeq" id="WP_008626182.1">
    <property type="nucleotide sequence ID" value="NZ_AMZY02000009.1"/>
</dbReference>
<evidence type="ECO:0000313" key="3">
    <source>
        <dbReference type="Proteomes" id="UP000010953"/>
    </source>
</evidence>
<keyword evidence="3" id="KW-1185">Reference proteome</keyword>
<reference evidence="2" key="1">
    <citation type="submission" date="2013-01" db="EMBL/GenBank/DDBJ databases">
        <title>Genome assembly of Mariniradius saccharolyticus AK6.</title>
        <authorList>
            <person name="Vaidya B."/>
            <person name="Khatri I."/>
            <person name="Tanuku N.R.S."/>
            <person name="Subramanian S."/>
            <person name="Pinnaka A."/>
        </authorList>
    </citation>
    <scope>NUCLEOTIDE SEQUENCE [LARGE SCALE GENOMIC DNA]</scope>
    <source>
        <strain evidence="2">AK6</strain>
    </source>
</reference>
<accession>M7Y8D5</accession>
<dbReference type="OrthoDB" id="835804at2"/>
<dbReference type="InParanoid" id="M7Y8D5"/>
<dbReference type="STRING" id="1239962.C943_04314"/>
<evidence type="ECO:0000313" key="2">
    <source>
        <dbReference type="EMBL" id="EMS33436.1"/>
    </source>
</evidence>
<protein>
    <recommendedName>
        <fullName evidence="4">Outer membrane protein beta-barrel domain-containing protein</fullName>
    </recommendedName>
</protein>
<dbReference type="EMBL" id="AMZY02000009">
    <property type="protein sequence ID" value="EMS33436.1"/>
    <property type="molecule type" value="Genomic_DNA"/>
</dbReference>
<proteinExistence type="predicted"/>
<feature type="chain" id="PRO_5004088672" description="Outer membrane protein beta-barrel domain-containing protein" evidence="1">
    <location>
        <begin position="21"/>
        <end position="220"/>
    </location>
</feature>
<gene>
    <name evidence="2" type="ORF">C943_04314</name>
</gene>
<keyword evidence="1" id="KW-0732">Signal</keyword>
<dbReference type="AlphaFoldDB" id="M7Y8D5"/>
<sequence>MKKRLLILLFCFGFVAIGFAQETPEPPVFDYAKTKHELSLNIAPVLVGEYPFDLLYRKHYVNKNGKNVALRLGGSIGANFGQFENNGNKQDQNGQSFQVYIGKEWQKAFHPRIIGYYGTDLSFGYGRSFSELNPVDPNQTVTSRRTTTANIGATAFLGMRYHLSKHFSISAETSGTINYSNMTVYDLQSNQTGSGETSIQNNNLGLFLSPLRAIRFAFHF</sequence>
<evidence type="ECO:0008006" key="4">
    <source>
        <dbReference type="Google" id="ProtNLM"/>
    </source>
</evidence>
<organism evidence="2 3">
    <name type="scientific">Mariniradius saccharolyticus AK6</name>
    <dbReference type="NCBI Taxonomy" id="1239962"/>
    <lineage>
        <taxon>Bacteria</taxon>
        <taxon>Pseudomonadati</taxon>
        <taxon>Bacteroidota</taxon>
        <taxon>Cytophagia</taxon>
        <taxon>Cytophagales</taxon>
        <taxon>Cyclobacteriaceae</taxon>
        <taxon>Mariniradius</taxon>
    </lineage>
</organism>
<comment type="caution">
    <text evidence="2">The sequence shown here is derived from an EMBL/GenBank/DDBJ whole genome shotgun (WGS) entry which is preliminary data.</text>
</comment>
<name>M7Y8D5_9BACT</name>
<evidence type="ECO:0000256" key="1">
    <source>
        <dbReference type="SAM" id="SignalP"/>
    </source>
</evidence>
<dbReference type="Proteomes" id="UP000010953">
    <property type="component" value="Unassembled WGS sequence"/>
</dbReference>